<dbReference type="SUPFAM" id="SSF47616">
    <property type="entry name" value="GST C-terminal domain-like"/>
    <property type="match status" value="1"/>
</dbReference>
<dbReference type="PROSITE" id="PS50404">
    <property type="entry name" value="GST_NTER"/>
    <property type="match status" value="1"/>
</dbReference>
<dbReference type="Gene3D" id="3.40.30.10">
    <property type="entry name" value="Glutaredoxin"/>
    <property type="match status" value="1"/>
</dbReference>
<protein>
    <recommendedName>
        <fullName evidence="1">glutathione transferase</fullName>
        <ecNumber evidence="1">2.5.1.18</ecNumber>
    </recommendedName>
</protein>
<dbReference type="EMBL" id="SDMP01000007">
    <property type="protein sequence ID" value="RYR47515.1"/>
    <property type="molecule type" value="Genomic_DNA"/>
</dbReference>
<dbReference type="FunFam" id="1.20.1050.10:FF:000012">
    <property type="entry name" value="Tau class glutathione S-transferase"/>
    <property type="match status" value="1"/>
</dbReference>
<name>A0A445C9A4_ARAHY</name>
<dbReference type="EC" id="2.5.1.18" evidence="1"/>
<reference evidence="7 8" key="1">
    <citation type="submission" date="2019-01" db="EMBL/GenBank/DDBJ databases">
        <title>Sequencing of cultivated peanut Arachis hypogaea provides insights into genome evolution and oil improvement.</title>
        <authorList>
            <person name="Chen X."/>
        </authorList>
    </citation>
    <scope>NUCLEOTIDE SEQUENCE [LARGE SCALE GENOMIC DNA]</scope>
    <source>
        <strain evidence="8">cv. Fuhuasheng</strain>
        <tissue evidence="7">Leaves</tissue>
    </source>
</reference>
<dbReference type="CDD" id="cd03185">
    <property type="entry name" value="GST_C_Tau"/>
    <property type="match status" value="1"/>
</dbReference>
<comment type="caution">
    <text evidence="7">The sequence shown here is derived from an EMBL/GenBank/DDBJ whole genome shotgun (WGS) entry which is preliminary data.</text>
</comment>
<dbReference type="InterPro" id="IPR036282">
    <property type="entry name" value="Glutathione-S-Trfase_C_sf"/>
</dbReference>
<comment type="similarity">
    <text evidence="4">Belongs to the GST superfamily.</text>
</comment>
<evidence type="ECO:0000256" key="1">
    <source>
        <dbReference type="ARBA" id="ARBA00012452"/>
    </source>
</evidence>
<evidence type="ECO:0000259" key="6">
    <source>
        <dbReference type="PROSITE" id="PS50405"/>
    </source>
</evidence>
<evidence type="ECO:0000256" key="4">
    <source>
        <dbReference type="RuleBase" id="RU003494"/>
    </source>
</evidence>
<dbReference type="SFLD" id="SFLDG01152">
    <property type="entry name" value="Main.3:_Omega-_and_Tau-like"/>
    <property type="match status" value="1"/>
</dbReference>
<dbReference type="PROSITE" id="PS50405">
    <property type="entry name" value="GST_CTER"/>
    <property type="match status" value="1"/>
</dbReference>
<dbReference type="AlphaFoldDB" id="A0A445C9A4"/>
<accession>A0A445C9A4</accession>
<evidence type="ECO:0000259" key="5">
    <source>
        <dbReference type="PROSITE" id="PS50404"/>
    </source>
</evidence>
<keyword evidence="8" id="KW-1185">Reference proteome</keyword>
<evidence type="ECO:0000256" key="3">
    <source>
        <dbReference type="ARBA" id="ARBA00047960"/>
    </source>
</evidence>
<dbReference type="InterPro" id="IPR004045">
    <property type="entry name" value="Glutathione_S-Trfase_N"/>
</dbReference>
<comment type="catalytic activity">
    <reaction evidence="3">
        <text>RX + glutathione = an S-substituted glutathione + a halide anion + H(+)</text>
        <dbReference type="Rhea" id="RHEA:16437"/>
        <dbReference type="ChEBI" id="CHEBI:15378"/>
        <dbReference type="ChEBI" id="CHEBI:16042"/>
        <dbReference type="ChEBI" id="CHEBI:17792"/>
        <dbReference type="ChEBI" id="CHEBI:57925"/>
        <dbReference type="ChEBI" id="CHEBI:90779"/>
        <dbReference type="EC" id="2.5.1.18"/>
    </reaction>
</comment>
<sequence length="307" mass="35002">MRGPGCKEEQLFVASMTTAFERAQSMSSSWAASAVAFLCHSCSFICNKIKSVFLLLFSISPTTEKFEFLTNSKTFGWKRDTSFPFGLTNELRRQKDGRRFSEGSPAVLRVKWALAVKGIEYQYVEEDLSNKSDMLLKYNPVYKKVPVLVHQGKPLAESLLILEYIDETWKQNPLLPHSPYERSQARFWSKFVDDKCMPTVVAAFSKVGEEQQKAAEETRENLKRLEVGLEGKRFFGGDNIGFADIAIGWLPYWIGIAEEVVAINLIDAESMPKLNSWFHAFIDIPIIKELLPPRHKLLHHTKAFLQA</sequence>
<dbReference type="Gramene" id="arahy.Tifrunner.gnm2.ann2.Ah17g468500.1">
    <property type="protein sequence ID" value="arahy.Tifrunner.gnm2.ann2.Ah17g468500.1-CDS"/>
    <property type="gene ID" value="arahy.Tifrunner.gnm2.ann2.Ah17g468500"/>
</dbReference>
<dbReference type="Proteomes" id="UP000289738">
    <property type="component" value="Chromosome A07"/>
</dbReference>
<dbReference type="Gene3D" id="1.20.1050.10">
    <property type="match status" value="1"/>
</dbReference>
<dbReference type="InterPro" id="IPR045074">
    <property type="entry name" value="GST_C_Tau"/>
</dbReference>
<dbReference type="GO" id="GO:0005737">
    <property type="term" value="C:cytoplasm"/>
    <property type="evidence" value="ECO:0007669"/>
    <property type="project" value="TreeGrafter"/>
</dbReference>
<feature type="domain" description="GST C-terminal" evidence="6">
    <location>
        <begin position="178"/>
        <end position="304"/>
    </location>
</feature>
<dbReference type="SUPFAM" id="SSF52833">
    <property type="entry name" value="Thioredoxin-like"/>
    <property type="match status" value="1"/>
</dbReference>
<dbReference type="PANTHER" id="PTHR11260">
    <property type="entry name" value="GLUTATHIONE S-TRANSFERASE, GST, SUPERFAMILY, GST DOMAIN CONTAINING"/>
    <property type="match status" value="1"/>
</dbReference>
<dbReference type="InterPro" id="IPR040079">
    <property type="entry name" value="Glutathione_S-Trfase"/>
</dbReference>
<dbReference type="InterPro" id="IPR010987">
    <property type="entry name" value="Glutathione-S-Trfase_C-like"/>
</dbReference>
<dbReference type="SMR" id="A0A445C9A4"/>
<dbReference type="InterPro" id="IPR045073">
    <property type="entry name" value="Omega/Tau-like"/>
</dbReference>
<evidence type="ECO:0000313" key="8">
    <source>
        <dbReference type="Proteomes" id="UP000289738"/>
    </source>
</evidence>
<feature type="domain" description="GST N-terminal" evidence="5">
    <location>
        <begin position="94"/>
        <end position="173"/>
    </location>
</feature>
<evidence type="ECO:0000313" key="7">
    <source>
        <dbReference type="EMBL" id="RYR47515.1"/>
    </source>
</evidence>
<dbReference type="GO" id="GO:0006749">
    <property type="term" value="P:glutathione metabolic process"/>
    <property type="evidence" value="ECO:0007669"/>
    <property type="project" value="InterPro"/>
</dbReference>
<dbReference type="InterPro" id="IPR036249">
    <property type="entry name" value="Thioredoxin-like_sf"/>
</dbReference>
<dbReference type="Pfam" id="PF02798">
    <property type="entry name" value="GST_N"/>
    <property type="match status" value="1"/>
</dbReference>
<evidence type="ECO:0000256" key="2">
    <source>
        <dbReference type="ARBA" id="ARBA00022679"/>
    </source>
</evidence>
<keyword evidence="2" id="KW-0808">Transferase</keyword>
<dbReference type="SFLD" id="SFLDG00358">
    <property type="entry name" value="Main_(cytGST)"/>
    <property type="match status" value="1"/>
</dbReference>
<dbReference type="SFLD" id="SFLDS00019">
    <property type="entry name" value="Glutathione_Transferase_(cytos"/>
    <property type="match status" value="1"/>
</dbReference>
<dbReference type="GO" id="GO:0004364">
    <property type="term" value="F:glutathione transferase activity"/>
    <property type="evidence" value="ECO:0007669"/>
    <property type="project" value="UniProtKB-EC"/>
</dbReference>
<proteinExistence type="inferred from homology"/>
<dbReference type="CDD" id="cd03058">
    <property type="entry name" value="GST_N_Tau"/>
    <property type="match status" value="1"/>
</dbReference>
<gene>
    <name evidence="7" type="ORF">Ahy_A07g033443</name>
</gene>
<dbReference type="PANTHER" id="PTHR11260:SF695">
    <property type="entry name" value="GLUTATHIONE TRANSFERASE"/>
    <property type="match status" value="1"/>
</dbReference>
<dbReference type="InterPro" id="IPR004046">
    <property type="entry name" value="GST_C"/>
</dbReference>
<organism evidence="7 8">
    <name type="scientific">Arachis hypogaea</name>
    <name type="common">Peanut</name>
    <dbReference type="NCBI Taxonomy" id="3818"/>
    <lineage>
        <taxon>Eukaryota</taxon>
        <taxon>Viridiplantae</taxon>
        <taxon>Streptophyta</taxon>
        <taxon>Embryophyta</taxon>
        <taxon>Tracheophyta</taxon>
        <taxon>Spermatophyta</taxon>
        <taxon>Magnoliopsida</taxon>
        <taxon>eudicotyledons</taxon>
        <taxon>Gunneridae</taxon>
        <taxon>Pentapetalae</taxon>
        <taxon>rosids</taxon>
        <taxon>fabids</taxon>
        <taxon>Fabales</taxon>
        <taxon>Fabaceae</taxon>
        <taxon>Papilionoideae</taxon>
        <taxon>50 kb inversion clade</taxon>
        <taxon>dalbergioids sensu lato</taxon>
        <taxon>Dalbergieae</taxon>
        <taxon>Pterocarpus clade</taxon>
        <taxon>Arachis</taxon>
    </lineage>
</organism>
<dbReference type="Pfam" id="PF00043">
    <property type="entry name" value="GST_C"/>
    <property type="match status" value="1"/>
</dbReference>
<dbReference type="STRING" id="3818.A0A445C9A4"/>